<evidence type="ECO:0008006" key="3">
    <source>
        <dbReference type="Google" id="ProtNLM"/>
    </source>
</evidence>
<comment type="caution">
    <text evidence="1">The sequence shown here is derived from an EMBL/GenBank/DDBJ whole genome shotgun (WGS) entry which is preliminary data.</text>
</comment>
<dbReference type="EMBL" id="SMCN01000041">
    <property type="protein sequence ID" value="TCV74161.1"/>
    <property type="molecule type" value="Genomic_DNA"/>
</dbReference>
<evidence type="ECO:0000313" key="2">
    <source>
        <dbReference type="Proteomes" id="UP000295649"/>
    </source>
</evidence>
<dbReference type="Proteomes" id="UP000295649">
    <property type="component" value="Unassembled WGS sequence"/>
</dbReference>
<dbReference type="Pfam" id="PF14559">
    <property type="entry name" value="TPR_19"/>
    <property type="match status" value="1"/>
</dbReference>
<proteinExistence type="predicted"/>
<evidence type="ECO:0000313" key="1">
    <source>
        <dbReference type="EMBL" id="TCV74161.1"/>
    </source>
</evidence>
<organism evidence="1 2">
    <name type="scientific">Methylomonas methanica</name>
    <dbReference type="NCBI Taxonomy" id="421"/>
    <lineage>
        <taxon>Bacteria</taxon>
        <taxon>Pseudomonadati</taxon>
        <taxon>Pseudomonadota</taxon>
        <taxon>Gammaproteobacteria</taxon>
        <taxon>Methylococcales</taxon>
        <taxon>Methylococcaceae</taxon>
        <taxon>Methylomonas</taxon>
    </lineage>
</organism>
<reference evidence="1 2" key="1">
    <citation type="submission" date="2019-03" db="EMBL/GenBank/DDBJ databases">
        <title>Systems level insights into methane cycling in arid and semi-arid ecosystems.</title>
        <authorList>
            <person name="Kalyuzhnaya M."/>
        </authorList>
    </citation>
    <scope>NUCLEOTIDE SEQUENCE [LARGE SCALE GENOMIC DNA]</scope>
    <source>
        <strain evidence="1 2">S-1</strain>
    </source>
</reference>
<name>A0ABY2CFJ1_METMH</name>
<sequence>MLYIECMSKATGVVFLILFAGPLRATELTTAISHLESDWASVYYQSDETRQRQTYPQLLEKAAELTKRYPNAAEPKIWQATIIATNAAFQSSLSALSSLETAKVLLEEAIAQNPNALDGAAYVTLGTLYYMVPGWPVSFGDNQLAEQMLKASLKINPNGIDANYFYADYLLQQDRSAEAEEYLRKAIQAPLRKQQVFADSQLQNEAKLALANTQQRKSNAGKNKFQSLFTSATAD</sequence>
<gene>
    <name evidence="1" type="ORF">EDE11_1413</name>
</gene>
<protein>
    <recommendedName>
        <fullName evidence="3">Tetratricopeptide repeat protein</fullName>
    </recommendedName>
</protein>
<dbReference type="InterPro" id="IPR011990">
    <property type="entry name" value="TPR-like_helical_dom_sf"/>
</dbReference>
<dbReference type="SUPFAM" id="SSF48452">
    <property type="entry name" value="TPR-like"/>
    <property type="match status" value="1"/>
</dbReference>
<accession>A0ABY2CFJ1</accession>
<keyword evidence="2" id="KW-1185">Reference proteome</keyword>
<dbReference type="Gene3D" id="1.25.40.10">
    <property type="entry name" value="Tetratricopeptide repeat domain"/>
    <property type="match status" value="1"/>
</dbReference>